<dbReference type="Gene3D" id="2.170.150.70">
    <property type="match status" value="1"/>
</dbReference>
<dbReference type="InterPro" id="IPR052355">
    <property type="entry name" value="CENP-V-like"/>
</dbReference>
<comment type="similarity">
    <text evidence="1">Belongs to the Gfa family.</text>
</comment>
<evidence type="ECO:0000256" key="3">
    <source>
        <dbReference type="ARBA" id="ARBA00022833"/>
    </source>
</evidence>
<dbReference type="SUPFAM" id="SSF51316">
    <property type="entry name" value="Mss4-like"/>
    <property type="match status" value="1"/>
</dbReference>
<proteinExistence type="inferred from homology"/>
<accession>A0ABN8SVH1</accession>
<evidence type="ECO:0000313" key="6">
    <source>
        <dbReference type="Proteomes" id="UP001159427"/>
    </source>
</evidence>
<gene>
    <name evidence="5" type="ORF">PEVE_00028208</name>
</gene>
<dbReference type="Pfam" id="PF04828">
    <property type="entry name" value="GFA"/>
    <property type="match status" value="1"/>
</dbReference>
<dbReference type="InterPro" id="IPR006913">
    <property type="entry name" value="CENP-V/GFA"/>
</dbReference>
<reference evidence="5 6" key="1">
    <citation type="submission" date="2022-05" db="EMBL/GenBank/DDBJ databases">
        <authorList>
            <consortium name="Genoscope - CEA"/>
            <person name="William W."/>
        </authorList>
    </citation>
    <scope>NUCLEOTIDE SEQUENCE [LARGE SCALE GENOMIC DNA]</scope>
</reference>
<evidence type="ECO:0000256" key="2">
    <source>
        <dbReference type="ARBA" id="ARBA00022723"/>
    </source>
</evidence>
<dbReference type="InterPro" id="IPR011057">
    <property type="entry name" value="Mss4-like_sf"/>
</dbReference>
<keyword evidence="3" id="KW-0862">Zinc</keyword>
<evidence type="ECO:0000256" key="1">
    <source>
        <dbReference type="ARBA" id="ARBA00005495"/>
    </source>
</evidence>
<evidence type="ECO:0000259" key="4">
    <source>
        <dbReference type="PROSITE" id="PS51891"/>
    </source>
</evidence>
<feature type="domain" description="CENP-V/GFA" evidence="4">
    <location>
        <begin position="8"/>
        <end position="120"/>
    </location>
</feature>
<dbReference type="PROSITE" id="PS51891">
    <property type="entry name" value="CENP_V_GFA"/>
    <property type="match status" value="1"/>
</dbReference>
<evidence type="ECO:0000313" key="5">
    <source>
        <dbReference type="EMBL" id="CAH3194594.1"/>
    </source>
</evidence>
<dbReference type="PANTHER" id="PTHR28620:SF1">
    <property type="entry name" value="CENP-V_GFA DOMAIN-CONTAINING PROTEIN"/>
    <property type="match status" value="1"/>
</dbReference>
<sequence>MSVNLVKHNGGCHCGKVRFEVLAKPELRAYDCNCSICVKKGMKPFLIPKENFKLLQGKDNLSCYTYNTHQAKHFFCKTCGIHSFYTPRTSPDACGISPYCLDEGTVTKMDIIPCDAKNWEKWQQYLKENPKAADCTENTS</sequence>
<dbReference type="EMBL" id="CALNXI010003900">
    <property type="protein sequence ID" value="CAH3194594.1"/>
    <property type="molecule type" value="Genomic_DNA"/>
</dbReference>
<name>A0ABN8SVH1_9CNID</name>
<keyword evidence="6" id="KW-1185">Reference proteome</keyword>
<organism evidence="5 6">
    <name type="scientific">Porites evermanni</name>
    <dbReference type="NCBI Taxonomy" id="104178"/>
    <lineage>
        <taxon>Eukaryota</taxon>
        <taxon>Metazoa</taxon>
        <taxon>Cnidaria</taxon>
        <taxon>Anthozoa</taxon>
        <taxon>Hexacorallia</taxon>
        <taxon>Scleractinia</taxon>
        <taxon>Fungiina</taxon>
        <taxon>Poritidae</taxon>
        <taxon>Porites</taxon>
    </lineage>
</organism>
<dbReference type="PANTHER" id="PTHR28620">
    <property type="entry name" value="CENTROMERE PROTEIN V"/>
    <property type="match status" value="1"/>
</dbReference>
<protein>
    <recommendedName>
        <fullName evidence="4">CENP-V/GFA domain-containing protein</fullName>
    </recommendedName>
</protein>
<dbReference type="Proteomes" id="UP001159427">
    <property type="component" value="Unassembled WGS sequence"/>
</dbReference>
<comment type="caution">
    <text evidence="5">The sequence shown here is derived from an EMBL/GenBank/DDBJ whole genome shotgun (WGS) entry which is preliminary data.</text>
</comment>
<keyword evidence="2" id="KW-0479">Metal-binding</keyword>